<evidence type="ECO:0000313" key="1">
    <source>
        <dbReference type="EMBL" id="AKE79569.1"/>
    </source>
</evidence>
<sequence>MNIWQYLKPKNDKTFEVLALKYVEKVYPSERNWSPTKETRDGNRDAQVVFFIEDGQFIRWWMEAKYTSKEKLSRYRLDATIVTSILQKNVKKYFFVTNSNISTENIINIKTAITEISPEAVVHFITKTNLESWLKRNPKYIKEFFSSNISEKDIDISEVETTSTRFVEVTTINSYAIRNTNFSVDYLSYNTRYRLSFSFFSYNDDIIEILPNNIGKYPWRIIDNSSLKEIPVNSGENHIQIEFQIIPDDSYDASPNGSQNNSFIYEKNQDSYSIYHFFDLCKKSNNTKISILSPKHFTLIKNTVIKPIYIKSQENVRQRLEEYCKTTRNNTKTTQIFSIISPYKYGKSYLVKNYFSSPTIQQFPKIFISFSSDDVCNLENLVQLVHFILFPLLHDLVIKDDYPTPLSSSLKSFIQQYQAKNYEALFRYFQLDILTDFFQQFKETQFFKLVIVENFQFLSNEYKEFFEHIIQACYNEDYNIFFVVTSTNPLTFPKDVIHISEALSLDGINPIYEPLKESIKNIKQLQDLNTFPSLKLEPAKLLIHFSSNENIKSFEDLSKEELEVIKSVFLNYSLPPNDIQLYSEATISLLEKNFLGFDLNQQLVPFSSNLLEEFLNWIIDNGNELFISENINFNHPLQEIFVSLFIDKNREKSQKAIATLQQYFSHQEYHSIYYLLRKFKGGDNYVRLFYRFQNDYYLLHYFFAMANANVGQDSSGYAEFLKLFNILDEKLKYNSESEIFLNIILNVVYEIINSDYENYRLEQFRKHSKKFHNLLSYRNVNHDQVQTIKSNQKFLEALIKTEQTLLLDCQLLEEFMNHSKIDEYGKIYTQRLARIFYSSNITLAKEILFKIEPISIDKYNYFLEIEKLFIKFLENPKQEQFLIILQKISILKKDYLNDYKKYILGLVAGAIILDDQTTLKNLIEEIYDSGKRPYRARQKLFFANIVNYLELVQNNQYLEIENKLRLIDSSPLPNHYKNINLHNLKLSCSPAHVEFYLGGELKDNTFYFDPRSIW</sequence>
<dbReference type="RefSeq" id="WP_024411610.1">
    <property type="nucleotide sequence ID" value="NZ_JAVIGQ010000004.1"/>
</dbReference>
<evidence type="ECO:0000313" key="3">
    <source>
        <dbReference type="EMBL" id="AKE80063.1"/>
    </source>
</evidence>
<dbReference type="EMBL" id="KM972288">
    <property type="protein sequence ID" value="AKE80598.1"/>
    <property type="molecule type" value="Genomic_DNA"/>
</dbReference>
<dbReference type="EMBL" id="KM972264">
    <property type="protein sequence ID" value="AKE80063.1"/>
    <property type="molecule type" value="Genomic_DNA"/>
</dbReference>
<organism evidence="4">
    <name type="scientific">Streptococcus suis</name>
    <dbReference type="NCBI Taxonomy" id="1307"/>
    <lineage>
        <taxon>Bacteria</taxon>
        <taxon>Bacillati</taxon>
        <taxon>Bacillota</taxon>
        <taxon>Bacilli</taxon>
        <taxon>Lactobacillales</taxon>
        <taxon>Streptococcaceae</taxon>
        <taxon>Streptococcus</taxon>
    </lineage>
</organism>
<proteinExistence type="predicted"/>
<dbReference type="EMBL" id="KM972241">
    <property type="protein sequence ID" value="AKE79569.1"/>
    <property type="molecule type" value="Genomic_DNA"/>
</dbReference>
<gene>
    <name evidence="4" type="primary">cpsP</name>
    <name evidence="1" type="ORF">YS133.seq-orf00021</name>
    <name evidence="2" type="ORF">YS33.seq-orf00021</name>
    <name evidence="3" type="ORF">YS34.seq-orf00020</name>
    <name evidence="4" type="ORF">YS37.seq-orf00021</name>
    <name evidence="5" type="ORF">YS73.seq-orf00020</name>
    <name evidence="6" type="ORF">YS86.seq-orf00020</name>
</gene>
<accession>A0A0F6UX79</accession>
<protein>
    <submittedName>
        <fullName evidence="4">Uncharacterized protein</fullName>
    </submittedName>
</protein>
<name>A0A0F6UX79_STRSU</name>
<evidence type="ECO:0000313" key="4">
    <source>
        <dbReference type="EMBL" id="AKE80104.1"/>
    </source>
</evidence>
<evidence type="ECO:0000313" key="2">
    <source>
        <dbReference type="EMBL" id="AKE80042.1"/>
    </source>
</evidence>
<dbReference type="EMBL" id="KM972278">
    <property type="protein sequence ID" value="AKE80387.1"/>
    <property type="molecule type" value="Genomic_DNA"/>
</dbReference>
<reference evidence="4" key="1">
    <citation type="journal article" date="2015" name="Appl. Environ. Microbiol.">
        <title>Eight Novel Capsular Polysaccharide Synthesis Gene Loci Identified in Nontypeable Streptococcus suis Isolates.</title>
        <authorList>
            <person name="Zheng H."/>
            <person name="Ji S."/>
            <person name="Liu Z."/>
            <person name="Lan R."/>
            <person name="Huang Y."/>
            <person name="Bai X."/>
            <person name="Gottschalk M."/>
            <person name="Xu J."/>
        </authorList>
    </citation>
    <scope>NUCLEOTIDE SEQUENCE</scope>
    <source>
        <strain evidence="1">YS133_seq</strain>
        <strain evidence="2">YS33_seq</strain>
        <strain evidence="3">YS34_seq</strain>
        <strain evidence="4">YS37_seq</strain>
        <strain evidence="5">YS73_seq</strain>
        <strain evidence="6">YS86_seq</strain>
    </source>
</reference>
<evidence type="ECO:0000313" key="6">
    <source>
        <dbReference type="EMBL" id="AKE80598.1"/>
    </source>
</evidence>
<evidence type="ECO:0000313" key="5">
    <source>
        <dbReference type="EMBL" id="AKE80387.1"/>
    </source>
</evidence>
<dbReference type="EMBL" id="KM972263">
    <property type="protein sequence ID" value="AKE80042.1"/>
    <property type="molecule type" value="Genomic_DNA"/>
</dbReference>
<dbReference type="AlphaFoldDB" id="A0A0F6UX79"/>
<dbReference type="EMBL" id="KM972266">
    <property type="protein sequence ID" value="AKE80104.1"/>
    <property type="molecule type" value="Genomic_DNA"/>
</dbReference>